<protein>
    <recommendedName>
        <fullName evidence="2">Nephrocystin 3-like N-terminal domain-containing protein</fullName>
    </recommendedName>
</protein>
<dbReference type="AlphaFoldDB" id="A0A8H4QW16"/>
<name>A0A8H4QW16_9AGAR</name>
<keyword evidence="4" id="KW-1185">Reference proteome</keyword>
<evidence type="ECO:0000313" key="4">
    <source>
        <dbReference type="Proteomes" id="UP000521872"/>
    </source>
</evidence>
<dbReference type="PANTHER" id="PTHR10039:SF14">
    <property type="entry name" value="NACHT DOMAIN-CONTAINING PROTEIN"/>
    <property type="match status" value="1"/>
</dbReference>
<reference evidence="3 4" key="1">
    <citation type="submission" date="2019-12" db="EMBL/GenBank/DDBJ databases">
        <authorList>
            <person name="Floudas D."/>
            <person name="Bentzer J."/>
            <person name="Ahren D."/>
            <person name="Johansson T."/>
            <person name="Persson P."/>
            <person name="Tunlid A."/>
        </authorList>
    </citation>
    <scope>NUCLEOTIDE SEQUENCE [LARGE SCALE GENOMIC DNA]</scope>
    <source>
        <strain evidence="3 4">CBS 102.39</strain>
    </source>
</reference>
<evidence type="ECO:0000259" key="2">
    <source>
        <dbReference type="Pfam" id="PF24883"/>
    </source>
</evidence>
<dbReference type="SUPFAM" id="SSF52540">
    <property type="entry name" value="P-loop containing nucleoside triphosphate hydrolases"/>
    <property type="match status" value="1"/>
</dbReference>
<dbReference type="Proteomes" id="UP000521872">
    <property type="component" value="Unassembled WGS sequence"/>
</dbReference>
<organism evidence="3 4">
    <name type="scientific">Agrocybe pediades</name>
    <dbReference type="NCBI Taxonomy" id="84607"/>
    <lineage>
        <taxon>Eukaryota</taxon>
        <taxon>Fungi</taxon>
        <taxon>Dikarya</taxon>
        <taxon>Basidiomycota</taxon>
        <taxon>Agaricomycotina</taxon>
        <taxon>Agaricomycetes</taxon>
        <taxon>Agaricomycetidae</taxon>
        <taxon>Agaricales</taxon>
        <taxon>Agaricineae</taxon>
        <taxon>Strophariaceae</taxon>
        <taxon>Agrocybe</taxon>
    </lineage>
</organism>
<evidence type="ECO:0000256" key="1">
    <source>
        <dbReference type="ARBA" id="ARBA00022737"/>
    </source>
</evidence>
<proteinExistence type="predicted"/>
<sequence>MHFWTQSSVKCRIQFFTLLPRSSMISSKQVLVTGGQFIQQHYHGHISVGNKTPIDILTDAVATSALHDSGASFDKPKCHPRTRVKILEDIIRWNVGEDEDAHAGKQFLWLNGAAGCGKSAIAQSTTESCIERGLPLASFFFSKSDSSRNHAGSLVATLAYQLYCAFPGTEVQTEILSTIQQDPLIFKKTLQQQFTSLIIRPLITHFSKGQSTQHCVPFLIVLDGLDECTDRNAQKAILIGLAESVHNSNLRILIFVASRPEHDIKLSFSSKYLKDMHTALSLDLENRRDSDSDIRLYLLDRFAEIKDGFDGRTTGNKLAQDWPGDRVIKTLVQKSSGQFIYAATVIRYVESTRHRPDHRLDVVLDLRPVHGDHPFAELDELYATILKSALDMKKVLHVLSLHLMVIASIPCSVIEKLLSFDAGEVETLFSDMGALVQFSTEPFYSLRDLAYDPERSPLYLRMLHASFREYLLDAARSKQFQINMDYEIMRYVTHALQYLASCCSGSFDPTSHAGIPIYVLEHCQYCMGRRIMCRVTMSPELRQSVFSFQLKDFLEPHTSALTYPYLLQFFVTPFLKLLETIVLKDPTLSYIQNLQLGILRAVLVQQIQQYFCNDRLASVLVLFYHLGSHRFVPILKNPRYSYSHSTPFYPVPNFDEGDILSLSRIWVDSSFFLGDNVYHRYVRQLLRDPGRTTEDALGPIMHERAALALFKELAKTVPLPPSTFRKNINIVPVTDNEEDNAYPNLIFKSRKRGQFWQLKYFGELMLDDEGLYFLLLGYLIFLLPRCVNSEALVAACEEYKMSYMDQQDGRFPVRRRLLHEEINKYLGRVHKTNACITQ</sequence>
<dbReference type="EMBL" id="JAACJL010000030">
    <property type="protein sequence ID" value="KAF4617898.1"/>
    <property type="molecule type" value="Genomic_DNA"/>
</dbReference>
<dbReference type="InterPro" id="IPR056884">
    <property type="entry name" value="NPHP3-like_N"/>
</dbReference>
<gene>
    <name evidence="3" type="ORF">D9613_006380</name>
</gene>
<accession>A0A8H4QW16</accession>
<dbReference type="Gene3D" id="3.40.50.300">
    <property type="entry name" value="P-loop containing nucleotide triphosphate hydrolases"/>
    <property type="match status" value="1"/>
</dbReference>
<feature type="domain" description="Nephrocystin 3-like N-terminal" evidence="2">
    <location>
        <begin position="103"/>
        <end position="259"/>
    </location>
</feature>
<dbReference type="InterPro" id="IPR027417">
    <property type="entry name" value="P-loop_NTPase"/>
</dbReference>
<keyword evidence="1" id="KW-0677">Repeat</keyword>
<comment type="caution">
    <text evidence="3">The sequence shown here is derived from an EMBL/GenBank/DDBJ whole genome shotgun (WGS) entry which is preliminary data.</text>
</comment>
<dbReference type="PANTHER" id="PTHR10039">
    <property type="entry name" value="AMELOGENIN"/>
    <property type="match status" value="1"/>
</dbReference>
<evidence type="ECO:0000313" key="3">
    <source>
        <dbReference type="EMBL" id="KAF4617898.1"/>
    </source>
</evidence>
<dbReference type="Pfam" id="PF24883">
    <property type="entry name" value="NPHP3_N"/>
    <property type="match status" value="1"/>
</dbReference>